<feature type="non-terminal residue" evidence="2">
    <location>
        <position position="283"/>
    </location>
</feature>
<sequence>MDTVQVYYTNLESNPPVRDYYWKDCEFCMINEFMTDEERKNFPNDGSDYSFVIRILKIIPTARGRIIREQNPHLQHPYHKGSMKTIPLNTIRDICSLKPRWIRFMIDQHPIEYRIEFSSDDKVKFLLQCIVNEIQCFTWDPQLTDHRSRRYVLQNEIVWKKYRTIELPRRQQNDNDDDDNFCEILRLDKTTPPPTDTRLHRRPMNLEPELPLTAPNTPVTSPQSSRQCPVNEMIRKDPFEKTDENIDFNMAGDDYFWDEDDIDDLMFKADEFDDDEFFTRDDS</sequence>
<reference evidence="2 3" key="1">
    <citation type="submission" date="2017-03" db="EMBL/GenBank/DDBJ databases">
        <title>Genome Survey of Euroglyphus maynei.</title>
        <authorList>
            <person name="Arlian L.G."/>
            <person name="Morgan M.S."/>
            <person name="Rider S.D."/>
        </authorList>
    </citation>
    <scope>NUCLEOTIDE SEQUENCE [LARGE SCALE GENOMIC DNA]</scope>
    <source>
        <strain evidence="2">Arlian Lab</strain>
        <tissue evidence="2">Whole body</tissue>
    </source>
</reference>
<dbReference type="EMBL" id="MUJZ01071916">
    <property type="protein sequence ID" value="OTF69162.1"/>
    <property type="molecule type" value="Genomic_DNA"/>
</dbReference>
<accession>A0A1Y3AL35</accession>
<feature type="compositionally biased region" description="Polar residues" evidence="1">
    <location>
        <begin position="214"/>
        <end position="228"/>
    </location>
</feature>
<evidence type="ECO:0000256" key="1">
    <source>
        <dbReference type="SAM" id="MobiDB-lite"/>
    </source>
</evidence>
<dbReference type="AlphaFoldDB" id="A0A1Y3AL35"/>
<feature type="region of interest" description="Disordered" evidence="1">
    <location>
        <begin position="206"/>
        <end position="228"/>
    </location>
</feature>
<comment type="caution">
    <text evidence="2">The sequence shown here is derived from an EMBL/GenBank/DDBJ whole genome shotgun (WGS) entry which is preliminary data.</text>
</comment>
<protein>
    <submittedName>
        <fullName evidence="2">Uncharacterized protein</fullName>
    </submittedName>
</protein>
<organism evidence="2 3">
    <name type="scientific">Euroglyphus maynei</name>
    <name type="common">Mayne's house dust mite</name>
    <dbReference type="NCBI Taxonomy" id="6958"/>
    <lineage>
        <taxon>Eukaryota</taxon>
        <taxon>Metazoa</taxon>
        <taxon>Ecdysozoa</taxon>
        <taxon>Arthropoda</taxon>
        <taxon>Chelicerata</taxon>
        <taxon>Arachnida</taxon>
        <taxon>Acari</taxon>
        <taxon>Acariformes</taxon>
        <taxon>Sarcoptiformes</taxon>
        <taxon>Astigmata</taxon>
        <taxon>Psoroptidia</taxon>
        <taxon>Analgoidea</taxon>
        <taxon>Pyroglyphidae</taxon>
        <taxon>Pyroglyphinae</taxon>
        <taxon>Euroglyphus</taxon>
    </lineage>
</organism>
<evidence type="ECO:0000313" key="3">
    <source>
        <dbReference type="Proteomes" id="UP000194236"/>
    </source>
</evidence>
<evidence type="ECO:0000313" key="2">
    <source>
        <dbReference type="EMBL" id="OTF69162.1"/>
    </source>
</evidence>
<proteinExistence type="predicted"/>
<keyword evidence="3" id="KW-1185">Reference proteome</keyword>
<name>A0A1Y3AL35_EURMA</name>
<dbReference type="OrthoDB" id="10492111at2759"/>
<dbReference type="Proteomes" id="UP000194236">
    <property type="component" value="Unassembled WGS sequence"/>
</dbReference>
<gene>
    <name evidence="2" type="ORF">BLA29_007361</name>
</gene>